<gene>
    <name evidence="1" type="ORF">S03H2_46647</name>
</gene>
<protein>
    <submittedName>
        <fullName evidence="1">Uncharacterized protein</fullName>
    </submittedName>
</protein>
<name>X1H5N4_9ZZZZ</name>
<accession>X1H5N4</accession>
<reference evidence="1" key="1">
    <citation type="journal article" date="2014" name="Front. Microbiol.">
        <title>High frequency of phylogenetically diverse reductive dehalogenase-homologous genes in deep subseafloor sedimentary metagenomes.</title>
        <authorList>
            <person name="Kawai M."/>
            <person name="Futagami T."/>
            <person name="Toyoda A."/>
            <person name="Takaki Y."/>
            <person name="Nishi S."/>
            <person name="Hori S."/>
            <person name="Arai W."/>
            <person name="Tsubouchi T."/>
            <person name="Morono Y."/>
            <person name="Uchiyama I."/>
            <person name="Ito T."/>
            <person name="Fujiyama A."/>
            <person name="Inagaki F."/>
            <person name="Takami H."/>
        </authorList>
    </citation>
    <scope>NUCLEOTIDE SEQUENCE</scope>
    <source>
        <strain evidence="1">Expedition CK06-06</strain>
    </source>
</reference>
<feature type="non-terminal residue" evidence="1">
    <location>
        <position position="1"/>
    </location>
</feature>
<proteinExistence type="predicted"/>
<feature type="non-terminal residue" evidence="1">
    <location>
        <position position="266"/>
    </location>
</feature>
<organism evidence="1">
    <name type="scientific">marine sediment metagenome</name>
    <dbReference type="NCBI Taxonomy" id="412755"/>
    <lineage>
        <taxon>unclassified sequences</taxon>
        <taxon>metagenomes</taxon>
        <taxon>ecological metagenomes</taxon>
    </lineage>
</organism>
<sequence length="266" mass="29138">DAKGRDVRRLIAEVERSRGQVREPWDLKNDLGGYVQPGKYAWRAIARPPLKLTYEMTVYAAGKPPWQAPVPGGGGWMADHSPPAAVCAVGDHMIMGSGGAEFGQDTIATDLEGKKVWGTGHLPALRLTSDLRYAYIVQDHAIIRLDPQKGFAREKILGFKYSENLPGHARSWISSDTSGVACRGDKLYVSYAAPEPPWIVSAVKAGDFDLMKCFPPPPSQRVHETAYNPRQRIFGTFLAIRTSTQAYFGDAPATGVFAHTLMLALN</sequence>
<dbReference type="EMBL" id="BARU01029313">
    <property type="protein sequence ID" value="GAH65456.1"/>
    <property type="molecule type" value="Genomic_DNA"/>
</dbReference>
<dbReference type="AlphaFoldDB" id="X1H5N4"/>
<comment type="caution">
    <text evidence="1">The sequence shown here is derived from an EMBL/GenBank/DDBJ whole genome shotgun (WGS) entry which is preliminary data.</text>
</comment>
<evidence type="ECO:0000313" key="1">
    <source>
        <dbReference type="EMBL" id="GAH65456.1"/>
    </source>
</evidence>